<dbReference type="InterPro" id="IPR001991">
    <property type="entry name" value="Na-dicarboxylate_symporter"/>
</dbReference>
<dbReference type="AlphaFoldDB" id="A0A485KJW3"/>
<keyword evidence="10" id="KW-1185">Reference proteome</keyword>
<evidence type="ECO:0000256" key="7">
    <source>
        <dbReference type="RuleBase" id="RU361216"/>
    </source>
</evidence>
<evidence type="ECO:0000256" key="4">
    <source>
        <dbReference type="ARBA" id="ARBA00022692"/>
    </source>
</evidence>
<keyword evidence="2 7" id="KW-0813">Transport</keyword>
<dbReference type="Gene3D" id="1.10.3860.10">
    <property type="entry name" value="Sodium:dicarboxylate symporter"/>
    <property type="match status" value="1"/>
</dbReference>
<dbReference type="OrthoDB" id="5877963at2759"/>
<feature type="transmembrane region" description="Helical" evidence="7">
    <location>
        <begin position="296"/>
        <end position="318"/>
    </location>
</feature>
<feature type="transmembrane region" description="Helical" evidence="7">
    <location>
        <begin position="466"/>
        <end position="482"/>
    </location>
</feature>
<dbReference type="EMBL" id="VJMH01005097">
    <property type="protein sequence ID" value="KAF0701208.1"/>
    <property type="molecule type" value="Genomic_DNA"/>
</dbReference>
<comment type="subcellular location">
    <subcellularLocation>
        <location evidence="1">Cell membrane</location>
        <topology evidence="1">Multi-pass membrane protein</topology>
    </subcellularLocation>
    <subcellularLocation>
        <location evidence="7">Membrane</location>
        <topology evidence="7">Multi-pass membrane protein</topology>
    </subcellularLocation>
</comment>
<reference evidence="8" key="2">
    <citation type="submission" date="2019-06" db="EMBL/GenBank/DDBJ databases">
        <title>Genomics analysis of Aphanomyces spp. identifies a new class of oomycete effector associated with host adaptation.</title>
        <authorList>
            <person name="Gaulin E."/>
        </authorList>
    </citation>
    <scope>NUCLEOTIDE SEQUENCE</scope>
    <source>
        <strain evidence="8">CBS 578.67</strain>
    </source>
</reference>
<keyword evidence="5 7" id="KW-1133">Transmembrane helix</keyword>
<accession>A0A485KJW3</accession>
<evidence type="ECO:0000256" key="6">
    <source>
        <dbReference type="ARBA" id="ARBA00023136"/>
    </source>
</evidence>
<feature type="transmembrane region" description="Helical" evidence="7">
    <location>
        <begin position="380"/>
        <end position="404"/>
    </location>
</feature>
<proteinExistence type="inferred from homology"/>
<dbReference type="EMBL" id="CAADRA010005118">
    <property type="protein sequence ID" value="VFT85169.1"/>
    <property type="molecule type" value="Genomic_DNA"/>
</dbReference>
<dbReference type="GO" id="GO:0015293">
    <property type="term" value="F:symporter activity"/>
    <property type="evidence" value="ECO:0007669"/>
    <property type="project" value="UniProtKB-UniRule"/>
</dbReference>
<dbReference type="Proteomes" id="UP000332933">
    <property type="component" value="Unassembled WGS sequence"/>
</dbReference>
<feature type="transmembrane region" description="Helical" evidence="7">
    <location>
        <begin position="339"/>
        <end position="360"/>
    </location>
</feature>
<feature type="transmembrane region" description="Helical" evidence="7">
    <location>
        <begin position="176"/>
        <end position="197"/>
    </location>
</feature>
<dbReference type="GO" id="GO:0005886">
    <property type="term" value="C:plasma membrane"/>
    <property type="evidence" value="ECO:0007669"/>
    <property type="project" value="UniProtKB-SubCell"/>
</dbReference>
<evidence type="ECO:0000313" key="8">
    <source>
        <dbReference type="EMBL" id="KAF0701208.1"/>
    </source>
</evidence>
<keyword evidence="6 7" id="KW-0472">Membrane</keyword>
<evidence type="ECO:0000256" key="3">
    <source>
        <dbReference type="ARBA" id="ARBA00022475"/>
    </source>
</evidence>
<evidence type="ECO:0000256" key="2">
    <source>
        <dbReference type="ARBA" id="ARBA00022448"/>
    </source>
</evidence>
<dbReference type="SUPFAM" id="SSF118215">
    <property type="entry name" value="Proton glutamate symport protein"/>
    <property type="match status" value="1"/>
</dbReference>
<keyword evidence="4 7" id="KW-0812">Transmembrane</keyword>
<dbReference type="PANTHER" id="PTHR42865:SF7">
    <property type="entry name" value="PROTON_GLUTAMATE-ASPARTATE SYMPORTER"/>
    <property type="match status" value="1"/>
</dbReference>
<comment type="similarity">
    <text evidence="7">Belongs to the dicarboxylate/amino acid:cation symporter (DAACS) (TC 2.A.23) family.</text>
</comment>
<gene>
    <name evidence="9" type="primary">Aste57867_8282</name>
    <name evidence="8" type="ORF">As57867_008251</name>
    <name evidence="9" type="ORF">ASTE57867_8282</name>
</gene>
<feature type="transmembrane region" description="Helical" evidence="7">
    <location>
        <begin position="139"/>
        <end position="164"/>
    </location>
</feature>
<evidence type="ECO:0000256" key="5">
    <source>
        <dbReference type="ARBA" id="ARBA00022989"/>
    </source>
</evidence>
<keyword evidence="3" id="KW-1003">Cell membrane</keyword>
<organism evidence="9 10">
    <name type="scientific">Aphanomyces stellatus</name>
    <dbReference type="NCBI Taxonomy" id="120398"/>
    <lineage>
        <taxon>Eukaryota</taxon>
        <taxon>Sar</taxon>
        <taxon>Stramenopiles</taxon>
        <taxon>Oomycota</taxon>
        <taxon>Saprolegniomycetes</taxon>
        <taxon>Saprolegniales</taxon>
        <taxon>Verrucalvaceae</taxon>
        <taxon>Aphanomyces</taxon>
    </lineage>
</organism>
<protein>
    <recommendedName>
        <fullName evidence="7">Amino acid transporter</fullName>
    </recommendedName>
</protein>
<evidence type="ECO:0000313" key="10">
    <source>
        <dbReference type="Proteomes" id="UP000332933"/>
    </source>
</evidence>
<keyword evidence="7" id="KW-0769">Symport</keyword>
<feature type="transmembrane region" description="Helical" evidence="7">
    <location>
        <begin position="98"/>
        <end position="119"/>
    </location>
</feature>
<feature type="transmembrane region" description="Helical" evidence="7">
    <location>
        <begin position="489"/>
        <end position="513"/>
    </location>
</feature>
<dbReference type="Pfam" id="PF00375">
    <property type="entry name" value="SDF"/>
    <property type="match status" value="1"/>
</dbReference>
<feature type="transmembrane region" description="Helical" evidence="7">
    <location>
        <begin position="416"/>
        <end position="437"/>
    </location>
</feature>
<dbReference type="PRINTS" id="PR00173">
    <property type="entry name" value="EDTRNSPORT"/>
</dbReference>
<reference evidence="9 10" key="1">
    <citation type="submission" date="2019-03" db="EMBL/GenBank/DDBJ databases">
        <authorList>
            <person name="Gaulin E."/>
            <person name="Dumas B."/>
        </authorList>
    </citation>
    <scope>NUCLEOTIDE SEQUENCE [LARGE SCALE GENOMIC DNA]</scope>
    <source>
        <strain evidence="9">CBS 568.67</strain>
    </source>
</reference>
<evidence type="ECO:0000313" key="9">
    <source>
        <dbReference type="EMBL" id="VFT85169.1"/>
    </source>
</evidence>
<sequence length="580" mass="61048">MAAPPPRKPQGGGVLLFDASESVASIPSTASSSTRARNAGPYAAYNLRTNFTASSMQTVDCDSPMLGDLVVPSPVVGIKDDPSAGADGMQTSASSYTLPFRPVFVLVGAIVGLGLGALLAKFEISAEWQKAVALPGDLFVRALQCLIVPMVFCVMTVVVAESSLLGNMSIMRWRTLLPYMLTSLLATAEGVLLAVAFQSHFTTTVPRVGMGGQTSRAAFNLTMQCANGLFLAVSPDGALACVEGNGTAATALFLAVNRTAAMKSAAVTAAVQQLSLVDQVVAIANVIVPVNIFQSLASGSLLSIVMFAIPMGIAVAISNNHAPHELNIVLTLFKQTRDIFLRLLHMLLVVTPVAVAFLLMGAVAKFGSQHLGTAISQLGFLFGAVLAGAAFHMLVVLPTLLFVWTKTNPFAYLQHLFPAYVLAFGCASSMATLPVAIECLQRAKVSRSLAHVAMPFGTPVNMNGGGIYYPLCFTFMASMAGMELTPGTYVLLFFVSYFGCVGTAPVPNAGLVYNMTLWQTCYPSTPLPVSFAFIVAADFVLDRIATVMNVNGNAVVVRILDDQMDETFDARVAAAVNAIV</sequence>
<dbReference type="InterPro" id="IPR036458">
    <property type="entry name" value="Na:dicarbo_symporter_sf"/>
</dbReference>
<dbReference type="PANTHER" id="PTHR42865">
    <property type="entry name" value="PROTON/GLUTAMATE-ASPARTATE SYMPORTER"/>
    <property type="match status" value="1"/>
</dbReference>
<name>A0A485KJW3_9STRA</name>
<evidence type="ECO:0000256" key="1">
    <source>
        <dbReference type="ARBA" id="ARBA00004651"/>
    </source>
</evidence>